<feature type="domain" description="DUF397" evidence="2">
    <location>
        <begin position="9"/>
        <end position="61"/>
    </location>
</feature>
<accession>A0ABS5TU10</accession>
<comment type="caution">
    <text evidence="3">The sequence shown here is derived from an EMBL/GenBank/DDBJ whole genome shotgun (WGS) entry which is preliminary data.</text>
</comment>
<reference evidence="3 4" key="1">
    <citation type="submission" date="2021-05" db="EMBL/GenBank/DDBJ databases">
        <title>Kineosporia and Streptomyces sp. nov. two new marine actinobacteria isolated from Coral.</title>
        <authorList>
            <person name="Buangrab K."/>
            <person name="Sutthacheep M."/>
            <person name="Yeemin T."/>
            <person name="Harunari E."/>
            <person name="Igarashi Y."/>
            <person name="Kanchanasin P."/>
            <person name="Tanasupawat S."/>
            <person name="Phongsopitanun W."/>
        </authorList>
    </citation>
    <scope>NUCLEOTIDE SEQUENCE [LARGE SCALE GENOMIC DNA]</scope>
    <source>
        <strain evidence="3 4">J2-2</strain>
    </source>
</reference>
<protein>
    <submittedName>
        <fullName evidence="3">DUF397 domain-containing protein</fullName>
    </submittedName>
</protein>
<dbReference type="RefSeq" id="WP_214160819.1">
    <property type="nucleotide sequence ID" value="NZ_JAHBAY010000027.1"/>
</dbReference>
<dbReference type="Pfam" id="PF04149">
    <property type="entry name" value="DUF397"/>
    <property type="match status" value="1"/>
</dbReference>
<dbReference type="EMBL" id="JAHBAY010000027">
    <property type="protein sequence ID" value="MBT0774280.1"/>
    <property type="molecule type" value="Genomic_DNA"/>
</dbReference>
<evidence type="ECO:0000259" key="2">
    <source>
        <dbReference type="Pfam" id="PF04149"/>
    </source>
</evidence>
<dbReference type="Proteomes" id="UP001197247">
    <property type="component" value="Unassembled WGS sequence"/>
</dbReference>
<evidence type="ECO:0000313" key="3">
    <source>
        <dbReference type="EMBL" id="MBT0774280.1"/>
    </source>
</evidence>
<evidence type="ECO:0000313" key="4">
    <source>
        <dbReference type="Proteomes" id="UP001197247"/>
    </source>
</evidence>
<feature type="region of interest" description="Disordered" evidence="1">
    <location>
        <begin position="28"/>
        <end position="47"/>
    </location>
</feature>
<proteinExistence type="predicted"/>
<keyword evidence="4" id="KW-1185">Reference proteome</keyword>
<feature type="region of interest" description="Disordered" evidence="1">
    <location>
        <begin position="1"/>
        <end position="23"/>
    </location>
</feature>
<sequence>MTFNRDPQRWVKASRSAGDNACVEQRRTPRAVEVRDTKQHGAGPTLGMTPTAFADWLSAAKAGELDTLLG</sequence>
<feature type="compositionally biased region" description="Basic and acidic residues" evidence="1">
    <location>
        <begin position="28"/>
        <end position="39"/>
    </location>
</feature>
<name>A0ABS5TU10_9ACTN</name>
<dbReference type="InterPro" id="IPR007278">
    <property type="entry name" value="DUF397"/>
</dbReference>
<organism evidence="3 4">
    <name type="scientific">Kineosporia corallincola</name>
    <dbReference type="NCBI Taxonomy" id="2835133"/>
    <lineage>
        <taxon>Bacteria</taxon>
        <taxon>Bacillati</taxon>
        <taxon>Actinomycetota</taxon>
        <taxon>Actinomycetes</taxon>
        <taxon>Kineosporiales</taxon>
        <taxon>Kineosporiaceae</taxon>
        <taxon>Kineosporia</taxon>
    </lineage>
</organism>
<gene>
    <name evidence="3" type="ORF">KIH74_35380</name>
</gene>
<evidence type="ECO:0000256" key="1">
    <source>
        <dbReference type="SAM" id="MobiDB-lite"/>
    </source>
</evidence>